<dbReference type="GO" id="GO:0005506">
    <property type="term" value="F:iron ion binding"/>
    <property type="evidence" value="ECO:0007669"/>
    <property type="project" value="InterPro"/>
</dbReference>
<keyword evidence="6" id="KW-1185">Reference proteome</keyword>
<name>A0A168PMV5_ABSGL</name>
<keyword evidence="4" id="KW-0408">Iron</keyword>
<comment type="similarity">
    <text evidence="1">Belongs to the cytochrome P450 family.</text>
</comment>
<dbReference type="PRINTS" id="PR00385">
    <property type="entry name" value="P450"/>
</dbReference>
<dbReference type="EMBL" id="LT553932">
    <property type="protein sequence ID" value="SAM02647.1"/>
    <property type="molecule type" value="Genomic_DNA"/>
</dbReference>
<dbReference type="OMA" id="WIAGNIR"/>
<keyword evidence="2" id="KW-0479">Metal-binding</keyword>
<accession>A0A168PMV5</accession>
<reference evidence="5" key="1">
    <citation type="submission" date="2016-04" db="EMBL/GenBank/DDBJ databases">
        <authorList>
            <person name="Evans L.H."/>
            <person name="Alamgir A."/>
            <person name="Owens N."/>
            <person name="Weber N.D."/>
            <person name="Virtaneva K."/>
            <person name="Barbian K."/>
            <person name="Babar A."/>
            <person name="Rosenke K."/>
        </authorList>
    </citation>
    <scope>NUCLEOTIDE SEQUENCE [LARGE SCALE GENOMIC DNA]</scope>
    <source>
        <strain evidence="5">CBS 101.48</strain>
    </source>
</reference>
<dbReference type="STRING" id="4829.A0A168PMV5"/>
<dbReference type="InterPro" id="IPR001128">
    <property type="entry name" value="Cyt_P450"/>
</dbReference>
<evidence type="ECO:0000256" key="1">
    <source>
        <dbReference type="ARBA" id="ARBA00010617"/>
    </source>
</evidence>
<dbReference type="AlphaFoldDB" id="A0A168PMV5"/>
<dbReference type="InParanoid" id="A0A168PMV5"/>
<evidence type="ECO:0000313" key="5">
    <source>
        <dbReference type="EMBL" id="SAM02647.1"/>
    </source>
</evidence>
<dbReference type="InterPro" id="IPR002401">
    <property type="entry name" value="Cyt_P450_E_grp-I"/>
</dbReference>
<dbReference type="SUPFAM" id="SSF48264">
    <property type="entry name" value="Cytochrome P450"/>
    <property type="match status" value="1"/>
</dbReference>
<sequence length="488" mass="55626">MSSFSIDSKHWNSIGIAGSATALALTYLTLKYNDRVVFDSRRPNTTPLKGWPLVGSTLGLISNMEKINHFFLDAFETTGAKTMTHLYIFLFAFWICHGRTISALGLPRGVQTIEPSNIEHVLKTASLIFNVKNFRDHFTDVFVKELVLVRDIFNKAIENKTVVDFHDVMYKFTLDSFVLLGFGAHVNALTTEGKVPFAESFDEMQKNSFDRFMNVLEPVNRKFSEIFMPWRPTIASHQKVVNEFATSVIQKRRAQLAAGEVHKDLLSRFMETTNENGEPLNDKELRDTIMNFIIAGRDTTAQTLSWLMYNLMLNPAVEEKLVEEIRTCVPEELEHDSPALYEAIKDMKYAYAVLYETLRLHPSVPINQKQALNDDVLPDGTPIKKGDVVIWSSYSLGRNKDTWGPDAKEFKPERWFTENGDIRRESQGKWPAFHAGRQNLATLEALVAVCVLLKRYKFSLIPNQDITYQVSLTLPMKNGLMVTIEPRA</sequence>
<dbReference type="OrthoDB" id="1470350at2759"/>
<dbReference type="InterPro" id="IPR036396">
    <property type="entry name" value="Cyt_P450_sf"/>
</dbReference>
<organism evidence="5">
    <name type="scientific">Absidia glauca</name>
    <name type="common">Pin mould</name>
    <dbReference type="NCBI Taxonomy" id="4829"/>
    <lineage>
        <taxon>Eukaryota</taxon>
        <taxon>Fungi</taxon>
        <taxon>Fungi incertae sedis</taxon>
        <taxon>Mucoromycota</taxon>
        <taxon>Mucoromycotina</taxon>
        <taxon>Mucoromycetes</taxon>
        <taxon>Mucorales</taxon>
        <taxon>Cunninghamellaceae</taxon>
        <taxon>Absidia</taxon>
    </lineage>
</organism>
<gene>
    <name evidence="5" type="primary">ABSGL_08450.1 scaffold 10128</name>
</gene>
<evidence type="ECO:0008006" key="7">
    <source>
        <dbReference type="Google" id="ProtNLM"/>
    </source>
</evidence>
<dbReference type="PANTHER" id="PTHR24296">
    <property type="entry name" value="CYTOCHROME P450"/>
    <property type="match status" value="1"/>
</dbReference>
<protein>
    <recommendedName>
        <fullName evidence="7">Cytochrome P450</fullName>
    </recommendedName>
</protein>
<evidence type="ECO:0000256" key="4">
    <source>
        <dbReference type="ARBA" id="ARBA00023004"/>
    </source>
</evidence>
<dbReference type="Gene3D" id="1.10.630.10">
    <property type="entry name" value="Cytochrome P450"/>
    <property type="match status" value="1"/>
</dbReference>
<dbReference type="GO" id="GO:0016705">
    <property type="term" value="F:oxidoreductase activity, acting on paired donors, with incorporation or reduction of molecular oxygen"/>
    <property type="evidence" value="ECO:0007669"/>
    <property type="project" value="InterPro"/>
</dbReference>
<evidence type="ECO:0000256" key="2">
    <source>
        <dbReference type="ARBA" id="ARBA00022723"/>
    </source>
</evidence>
<dbReference type="GO" id="GO:0020037">
    <property type="term" value="F:heme binding"/>
    <property type="evidence" value="ECO:0007669"/>
    <property type="project" value="InterPro"/>
</dbReference>
<evidence type="ECO:0000256" key="3">
    <source>
        <dbReference type="ARBA" id="ARBA00023002"/>
    </source>
</evidence>
<keyword evidence="3" id="KW-0560">Oxidoreductase</keyword>
<dbReference type="PRINTS" id="PR00463">
    <property type="entry name" value="EP450I"/>
</dbReference>
<proteinExistence type="inferred from homology"/>
<dbReference type="Pfam" id="PF00067">
    <property type="entry name" value="p450"/>
    <property type="match status" value="1"/>
</dbReference>
<dbReference type="GO" id="GO:0004497">
    <property type="term" value="F:monooxygenase activity"/>
    <property type="evidence" value="ECO:0007669"/>
    <property type="project" value="InterPro"/>
</dbReference>
<evidence type="ECO:0000313" key="6">
    <source>
        <dbReference type="Proteomes" id="UP000078561"/>
    </source>
</evidence>
<dbReference type="Proteomes" id="UP000078561">
    <property type="component" value="Unassembled WGS sequence"/>
</dbReference>